<sequence length="134" mass="14302">EIIKFYNIQTDGEFVVIIGRSEVVGKPIANLFLLKTQTGNATVTVCHSKTKNLKGISKKADILVVSIGKPNFIDSGFVKRGSFVIDVGINLTPEGIKGDVNFEDVSSYVKGITPVPGGVGSITSALLMKNLSYL</sequence>
<comment type="caution">
    <text evidence="3">The sequence shown here is derived from an EMBL/GenBank/DDBJ whole genome shotgun (WGS) entry which is preliminary data.</text>
</comment>
<dbReference type="PANTHER" id="PTHR48099">
    <property type="entry name" value="C-1-TETRAHYDROFOLATE SYNTHASE, CYTOPLASMIC-RELATED"/>
    <property type="match status" value="1"/>
</dbReference>
<organism evidence="3">
    <name type="scientific">candidate division WOR-3 bacterium</name>
    <dbReference type="NCBI Taxonomy" id="2052148"/>
    <lineage>
        <taxon>Bacteria</taxon>
        <taxon>Bacteria division WOR-3</taxon>
    </lineage>
</organism>
<dbReference type="AlphaFoldDB" id="A0A7C5HG55"/>
<feature type="non-terminal residue" evidence="3">
    <location>
        <position position="1"/>
    </location>
</feature>
<dbReference type="InterPro" id="IPR000672">
    <property type="entry name" value="THF_DH/CycHdrlase"/>
</dbReference>
<dbReference type="Proteomes" id="UP000886110">
    <property type="component" value="Unassembled WGS sequence"/>
</dbReference>
<dbReference type="PRINTS" id="PR00085">
    <property type="entry name" value="THFDHDRGNASE"/>
</dbReference>
<evidence type="ECO:0000259" key="2">
    <source>
        <dbReference type="Pfam" id="PF02882"/>
    </source>
</evidence>
<name>A0A7C5HG55_UNCW3</name>
<gene>
    <name evidence="3" type="ORF">ENL19_01765</name>
</gene>
<feature type="domain" description="Tetrahydrofolate dehydrogenase/cyclohydrolase NAD(P)-binding" evidence="2">
    <location>
        <begin position="1"/>
        <end position="131"/>
    </location>
</feature>
<dbReference type="PANTHER" id="PTHR48099:SF5">
    <property type="entry name" value="C-1-TETRAHYDROFOLATE SYNTHASE, CYTOPLASMIC"/>
    <property type="match status" value="1"/>
</dbReference>
<reference evidence="3" key="1">
    <citation type="journal article" date="2020" name="mSystems">
        <title>Genome- and Community-Level Interaction Insights into Carbon Utilization and Element Cycling Functions of Hydrothermarchaeota in Hydrothermal Sediment.</title>
        <authorList>
            <person name="Zhou Z."/>
            <person name="Liu Y."/>
            <person name="Xu W."/>
            <person name="Pan J."/>
            <person name="Luo Z.H."/>
            <person name="Li M."/>
        </authorList>
    </citation>
    <scope>NUCLEOTIDE SEQUENCE [LARGE SCALE GENOMIC DNA]</scope>
    <source>
        <strain evidence="3">HyVt-74</strain>
    </source>
</reference>
<protein>
    <recommendedName>
        <fullName evidence="1">methenyltetrahydrofolate cyclohydrolase</fullName>
        <ecNumber evidence="1">3.5.4.9</ecNumber>
    </recommendedName>
</protein>
<dbReference type="EC" id="3.5.4.9" evidence="1"/>
<dbReference type="GO" id="GO:0005829">
    <property type="term" value="C:cytosol"/>
    <property type="evidence" value="ECO:0007669"/>
    <property type="project" value="TreeGrafter"/>
</dbReference>
<dbReference type="InterPro" id="IPR036291">
    <property type="entry name" value="NAD(P)-bd_dom_sf"/>
</dbReference>
<dbReference type="InterPro" id="IPR020631">
    <property type="entry name" value="THF_DH/CycHdrlase_NAD-bd_dom"/>
</dbReference>
<dbReference type="Gene3D" id="3.40.50.720">
    <property type="entry name" value="NAD(P)-binding Rossmann-like Domain"/>
    <property type="match status" value="1"/>
</dbReference>
<proteinExistence type="predicted"/>
<dbReference type="SUPFAM" id="SSF51735">
    <property type="entry name" value="NAD(P)-binding Rossmann-fold domains"/>
    <property type="match status" value="1"/>
</dbReference>
<dbReference type="GO" id="GO:0004488">
    <property type="term" value="F:methylenetetrahydrofolate dehydrogenase (NADP+) activity"/>
    <property type="evidence" value="ECO:0007669"/>
    <property type="project" value="InterPro"/>
</dbReference>
<dbReference type="EMBL" id="DRTB01000129">
    <property type="protein sequence ID" value="HHE04773.1"/>
    <property type="molecule type" value="Genomic_DNA"/>
</dbReference>
<dbReference type="GO" id="GO:0004477">
    <property type="term" value="F:methenyltetrahydrofolate cyclohydrolase activity"/>
    <property type="evidence" value="ECO:0007669"/>
    <property type="project" value="UniProtKB-EC"/>
</dbReference>
<accession>A0A7C5HG55</accession>
<dbReference type="Gene3D" id="3.40.50.10860">
    <property type="entry name" value="Leucine Dehydrogenase, chain A, domain 1"/>
    <property type="match status" value="1"/>
</dbReference>
<dbReference type="GO" id="GO:0035999">
    <property type="term" value="P:tetrahydrofolate interconversion"/>
    <property type="evidence" value="ECO:0007669"/>
    <property type="project" value="TreeGrafter"/>
</dbReference>
<evidence type="ECO:0000313" key="3">
    <source>
        <dbReference type="EMBL" id="HHE04773.1"/>
    </source>
</evidence>
<dbReference type="Pfam" id="PF02882">
    <property type="entry name" value="THF_DHG_CYH_C"/>
    <property type="match status" value="1"/>
</dbReference>
<evidence type="ECO:0000256" key="1">
    <source>
        <dbReference type="ARBA" id="ARBA00012776"/>
    </source>
</evidence>